<proteinExistence type="predicted"/>
<feature type="region of interest" description="Disordered" evidence="1">
    <location>
        <begin position="60"/>
        <end position="88"/>
    </location>
</feature>
<dbReference type="Proteomes" id="UP000762676">
    <property type="component" value="Unassembled WGS sequence"/>
</dbReference>
<protein>
    <recommendedName>
        <fullName evidence="4">Aftiphilin clathrin-binding box domain-containing protein</fullName>
    </recommendedName>
</protein>
<sequence>MDPFDTSLFEPPPDTGNDDEKKAADPFDIFADDKKAADPFDDIFGDDLFAAAPTVISNTISSNSATSSGKPKVSITSRGSDDLFSLDDDNEKKSVTMATGATSSGRQDLDDLFGPPLAASSALADKSSNSGAMCLSSSSAAVGASLFDDLLDFNSSSAPLPAAAAAPVSLDVASEPQNATWDIKVTSSSSDLLFGGDDIIDVKESVTAVEALQEKKKEHLVQQTGQLGDSLQMIEVFCLYVYDFK</sequence>
<name>A0AAV4JNP9_9GAST</name>
<evidence type="ECO:0008006" key="4">
    <source>
        <dbReference type="Google" id="ProtNLM"/>
    </source>
</evidence>
<organism evidence="2 3">
    <name type="scientific">Elysia marginata</name>
    <dbReference type="NCBI Taxonomy" id="1093978"/>
    <lineage>
        <taxon>Eukaryota</taxon>
        <taxon>Metazoa</taxon>
        <taxon>Spiralia</taxon>
        <taxon>Lophotrochozoa</taxon>
        <taxon>Mollusca</taxon>
        <taxon>Gastropoda</taxon>
        <taxon>Heterobranchia</taxon>
        <taxon>Euthyneura</taxon>
        <taxon>Panpulmonata</taxon>
        <taxon>Sacoglossa</taxon>
        <taxon>Placobranchoidea</taxon>
        <taxon>Plakobranchidae</taxon>
        <taxon>Elysia</taxon>
    </lineage>
</organism>
<comment type="caution">
    <text evidence="2">The sequence shown here is derived from an EMBL/GenBank/DDBJ whole genome shotgun (WGS) entry which is preliminary data.</text>
</comment>
<accession>A0AAV4JNP9</accession>
<evidence type="ECO:0000256" key="1">
    <source>
        <dbReference type="SAM" id="MobiDB-lite"/>
    </source>
</evidence>
<gene>
    <name evidence="2" type="ORF">ElyMa_005145300</name>
</gene>
<feature type="compositionally biased region" description="Basic and acidic residues" evidence="1">
    <location>
        <begin position="18"/>
        <end position="28"/>
    </location>
</feature>
<evidence type="ECO:0000313" key="3">
    <source>
        <dbReference type="Proteomes" id="UP000762676"/>
    </source>
</evidence>
<reference evidence="2 3" key="1">
    <citation type="journal article" date="2021" name="Elife">
        <title>Chloroplast acquisition without the gene transfer in kleptoplastic sea slugs, Plakobranchus ocellatus.</title>
        <authorList>
            <person name="Maeda T."/>
            <person name="Takahashi S."/>
            <person name="Yoshida T."/>
            <person name="Shimamura S."/>
            <person name="Takaki Y."/>
            <person name="Nagai Y."/>
            <person name="Toyoda A."/>
            <person name="Suzuki Y."/>
            <person name="Arimoto A."/>
            <person name="Ishii H."/>
            <person name="Satoh N."/>
            <person name="Nishiyama T."/>
            <person name="Hasebe M."/>
            <person name="Maruyama T."/>
            <person name="Minagawa J."/>
            <person name="Obokata J."/>
            <person name="Shigenobu S."/>
        </authorList>
    </citation>
    <scope>NUCLEOTIDE SEQUENCE [LARGE SCALE GENOMIC DNA]</scope>
</reference>
<keyword evidence="3" id="KW-1185">Reference proteome</keyword>
<dbReference type="AlphaFoldDB" id="A0AAV4JNP9"/>
<dbReference type="EMBL" id="BMAT01010311">
    <property type="protein sequence ID" value="GFS23941.1"/>
    <property type="molecule type" value="Genomic_DNA"/>
</dbReference>
<feature type="region of interest" description="Disordered" evidence="1">
    <location>
        <begin position="1"/>
        <end position="28"/>
    </location>
</feature>
<evidence type="ECO:0000313" key="2">
    <source>
        <dbReference type="EMBL" id="GFS23941.1"/>
    </source>
</evidence>